<keyword evidence="3" id="KW-1185">Reference proteome</keyword>
<evidence type="ECO:0000313" key="3">
    <source>
        <dbReference type="Proteomes" id="UP001318860"/>
    </source>
</evidence>
<accession>A0ABR0U5Z0</accession>
<sequence>MAAIVDQQMALEEEGVEFHGDVLETVFSHVPLIDLVSASHVSKSWYDAVSSSLRHHNKPRPWLILHTQATRLPYATTTHAYDPRSDVWIKVSRPPIPYISDLKSSHSNFVYMLSPFRFSFSFDPLNFDWHHVDPPLVWRRDPIVARVGDSVVIAGGGCDFEDDPLAVEIYNLNTRVWHTCDSMPGILRESSASPWLSIAATDEKLIVTDKESGVTHWFDPETKSWSDPLHLSPGQPVSSYNIGYTKNSLILVGLCRIRNVESVKIWRIGGEDFECEEIGEMPMECVEKLRSESFGYCSLNIRVAGNTVYVYNNTWDVEEVVACDLIGSGGCSWWSVRNVVAREEMIADRLVFTCSEIGIDDLQCLMRAENRRF</sequence>
<dbReference type="EMBL" id="JABTTQ020003391">
    <property type="protein sequence ID" value="KAK6117937.1"/>
    <property type="molecule type" value="Genomic_DNA"/>
</dbReference>
<evidence type="ECO:0000259" key="1">
    <source>
        <dbReference type="SMART" id="SM00256"/>
    </source>
</evidence>
<dbReference type="Gene3D" id="1.20.1280.50">
    <property type="match status" value="1"/>
</dbReference>
<dbReference type="SUPFAM" id="SSF81383">
    <property type="entry name" value="F-box domain"/>
    <property type="match status" value="1"/>
</dbReference>
<name>A0ABR0U5Z0_REHGL</name>
<dbReference type="SMART" id="SM00256">
    <property type="entry name" value="FBOX"/>
    <property type="match status" value="1"/>
</dbReference>
<organism evidence="2 3">
    <name type="scientific">Rehmannia glutinosa</name>
    <name type="common">Chinese foxglove</name>
    <dbReference type="NCBI Taxonomy" id="99300"/>
    <lineage>
        <taxon>Eukaryota</taxon>
        <taxon>Viridiplantae</taxon>
        <taxon>Streptophyta</taxon>
        <taxon>Embryophyta</taxon>
        <taxon>Tracheophyta</taxon>
        <taxon>Spermatophyta</taxon>
        <taxon>Magnoliopsida</taxon>
        <taxon>eudicotyledons</taxon>
        <taxon>Gunneridae</taxon>
        <taxon>Pentapetalae</taxon>
        <taxon>asterids</taxon>
        <taxon>lamiids</taxon>
        <taxon>Lamiales</taxon>
        <taxon>Orobanchaceae</taxon>
        <taxon>Rehmannieae</taxon>
        <taxon>Rehmannia</taxon>
    </lineage>
</organism>
<dbReference type="InterPro" id="IPR015915">
    <property type="entry name" value="Kelch-typ_b-propeller"/>
</dbReference>
<dbReference type="SUPFAM" id="SSF117281">
    <property type="entry name" value="Kelch motif"/>
    <property type="match status" value="1"/>
</dbReference>
<evidence type="ECO:0000313" key="2">
    <source>
        <dbReference type="EMBL" id="KAK6117937.1"/>
    </source>
</evidence>
<dbReference type="Gene3D" id="2.120.10.80">
    <property type="entry name" value="Kelch-type beta propeller"/>
    <property type="match status" value="1"/>
</dbReference>
<gene>
    <name evidence="2" type="ORF">DH2020_048342</name>
</gene>
<dbReference type="InterPro" id="IPR036047">
    <property type="entry name" value="F-box-like_dom_sf"/>
</dbReference>
<dbReference type="Pfam" id="PF00646">
    <property type="entry name" value="F-box"/>
    <property type="match status" value="1"/>
</dbReference>
<feature type="domain" description="F-box" evidence="1">
    <location>
        <begin position="18"/>
        <end position="58"/>
    </location>
</feature>
<reference evidence="2 3" key="1">
    <citation type="journal article" date="2021" name="Comput. Struct. Biotechnol. J.">
        <title>De novo genome assembly of the potent medicinal plant Rehmannia glutinosa using nanopore technology.</title>
        <authorList>
            <person name="Ma L."/>
            <person name="Dong C."/>
            <person name="Song C."/>
            <person name="Wang X."/>
            <person name="Zheng X."/>
            <person name="Niu Y."/>
            <person name="Chen S."/>
            <person name="Feng W."/>
        </authorList>
    </citation>
    <scope>NUCLEOTIDE SEQUENCE [LARGE SCALE GENOMIC DNA]</scope>
    <source>
        <strain evidence="2">DH-2019</strain>
    </source>
</reference>
<protein>
    <recommendedName>
        <fullName evidence="1">F-box domain-containing protein</fullName>
    </recommendedName>
</protein>
<comment type="caution">
    <text evidence="2">The sequence shown here is derived from an EMBL/GenBank/DDBJ whole genome shotgun (WGS) entry which is preliminary data.</text>
</comment>
<dbReference type="PANTHER" id="PTHR24414">
    <property type="entry name" value="F-BOX/KELCH-REPEAT PROTEIN SKIP4"/>
    <property type="match status" value="1"/>
</dbReference>
<dbReference type="InterPro" id="IPR001810">
    <property type="entry name" value="F-box_dom"/>
</dbReference>
<dbReference type="InterPro" id="IPR050354">
    <property type="entry name" value="F-box/kelch-repeat_ARATH"/>
</dbReference>
<dbReference type="Proteomes" id="UP001318860">
    <property type="component" value="Unassembled WGS sequence"/>
</dbReference>
<proteinExistence type="predicted"/>
<dbReference type="PANTHER" id="PTHR24414:SF44">
    <property type="entry name" value="F-BOX DOMAIN-CONTAINING PROTEIN"/>
    <property type="match status" value="1"/>
</dbReference>
<dbReference type="CDD" id="cd09917">
    <property type="entry name" value="F-box_SF"/>
    <property type="match status" value="1"/>
</dbReference>